<keyword evidence="2" id="KW-1185">Reference proteome</keyword>
<sequence length="235" mass="26065">MFERRQTYVDQRTLLPPHSRERFSAVPDTSGEVTSIPEDAVLSSANADELQASSEAVNQEASTRTRRLPKRHRPLTTSEDDDPVEDEGLDDPVEEDIDGANGTCRETSTRSSGGAESHAKRNKGKTSTVHEHFALIQKKVNGKMLMVRKCGICGKEYARGLSTVIPDTHTDKYECHHKRNWSLFHSQQLSADSCSSSQAQHAVNKLLIMAGIPFLLAENPHPLEMLQFLNNSASL</sequence>
<evidence type="ECO:0000313" key="1">
    <source>
        <dbReference type="EMBL" id="KAI9918977.1"/>
    </source>
</evidence>
<reference evidence="1 2" key="1">
    <citation type="journal article" date="2022" name="bioRxiv">
        <title>The genome of the oomycete Peronosclerospora sorghi, a cosmopolitan pathogen of maize and sorghum, is inflated with dispersed pseudogenes.</title>
        <authorList>
            <person name="Fletcher K."/>
            <person name="Martin F."/>
            <person name="Isakeit T."/>
            <person name="Cavanaugh K."/>
            <person name="Magill C."/>
            <person name="Michelmore R."/>
        </authorList>
    </citation>
    <scope>NUCLEOTIDE SEQUENCE [LARGE SCALE GENOMIC DNA]</scope>
    <source>
        <strain evidence="1">P6</strain>
    </source>
</reference>
<dbReference type="Proteomes" id="UP001163321">
    <property type="component" value="Chromosome 12"/>
</dbReference>
<gene>
    <name evidence="1" type="ORF">PsorP6_011970</name>
</gene>
<organism evidence="1 2">
    <name type="scientific">Peronosclerospora sorghi</name>
    <dbReference type="NCBI Taxonomy" id="230839"/>
    <lineage>
        <taxon>Eukaryota</taxon>
        <taxon>Sar</taxon>
        <taxon>Stramenopiles</taxon>
        <taxon>Oomycota</taxon>
        <taxon>Peronosporomycetes</taxon>
        <taxon>Peronosporales</taxon>
        <taxon>Peronosporaceae</taxon>
        <taxon>Peronosclerospora</taxon>
    </lineage>
</organism>
<name>A0ACC0WK61_9STRA</name>
<comment type="caution">
    <text evidence="1">The sequence shown here is derived from an EMBL/GenBank/DDBJ whole genome shotgun (WGS) entry which is preliminary data.</text>
</comment>
<dbReference type="EMBL" id="CM047591">
    <property type="protein sequence ID" value="KAI9918977.1"/>
    <property type="molecule type" value="Genomic_DNA"/>
</dbReference>
<proteinExistence type="predicted"/>
<evidence type="ECO:0000313" key="2">
    <source>
        <dbReference type="Proteomes" id="UP001163321"/>
    </source>
</evidence>
<accession>A0ACC0WK61</accession>
<protein>
    <submittedName>
        <fullName evidence="1">Uncharacterized protein</fullName>
    </submittedName>
</protein>